<feature type="compositionally biased region" description="Basic residues" evidence="1">
    <location>
        <begin position="449"/>
        <end position="458"/>
    </location>
</feature>
<dbReference type="EMBL" id="JAULSW010000011">
    <property type="protein sequence ID" value="KAK3367952.1"/>
    <property type="molecule type" value="Genomic_DNA"/>
</dbReference>
<feature type="compositionally biased region" description="Polar residues" evidence="1">
    <location>
        <begin position="135"/>
        <end position="144"/>
    </location>
</feature>
<evidence type="ECO:0000313" key="2">
    <source>
        <dbReference type="EMBL" id="KAK3367952.1"/>
    </source>
</evidence>
<comment type="caution">
    <text evidence="2">The sequence shown here is derived from an EMBL/GenBank/DDBJ whole genome shotgun (WGS) entry which is preliminary data.</text>
</comment>
<dbReference type="Proteomes" id="UP001285441">
    <property type="component" value="Unassembled WGS sequence"/>
</dbReference>
<feature type="compositionally biased region" description="Basic residues" evidence="1">
    <location>
        <begin position="431"/>
        <end position="441"/>
    </location>
</feature>
<sequence>MELSDTNSTPPSDTEAFSATNGKKDKKTRKENKKQEMEQKKQDKMVKKSKTKDGKDTDDNDNKDAIQDGKQEKNSVFKKLFVWLFKSKKKPSNGEEGDINSNHEDRDLEAGPNDVTASSSKPAKQSKGKKAKMTDPQTTDSNTEYPAIAGPSSRDADPTDPDSVDPDVIDGKGRKSKDKKLKDKIPEDQRPDSDDLRGVEIIDETANKPQNRGFWASIFGRKYKDQVPKDQTPKDKNSKATDLAADDSSTDKPKERGFWANVFGSKSKGKNKTTNDPTAEEIEMQNLGVDNTAPTSKNKKDRKAKDAEITKDAKSAKTPKSKDHKDGVEPEKRSWVGQLFSRKPNRNSKTRMETEDIEMGNMKSVNDAGTESSKVDGLGRKDKKGKIAKDMDAKTKETKGKEPRDRGKKTKGLDREDREETAMDGMAVDSKKKHWWSRKARVQKEIKDKQKHWWSRKSKGQDTNPIEEDKKAGKRRWRFFSRKNKTTKVKTPKDKSRKSRDATARKGERRWYLLGRRRKVSESGIIVQPISEEAQSRVPAASKQTTYTQMPRAPKRTVGASTRSPSPPQPTTAMPQRKPVPNKQGQSQQAPAIEQPFMMPEAAIPAGPKRTMPNMTSTRPPYSQDTEPLNTFNKWTPGAAAVRTVKLPNGQRRGAKY</sequence>
<feature type="compositionally biased region" description="Polar residues" evidence="1">
    <location>
        <begin position="613"/>
        <end position="634"/>
    </location>
</feature>
<evidence type="ECO:0000313" key="3">
    <source>
        <dbReference type="Proteomes" id="UP001285441"/>
    </source>
</evidence>
<feature type="region of interest" description="Disordered" evidence="1">
    <location>
        <begin position="86"/>
        <end position="513"/>
    </location>
</feature>
<accession>A0AAE0K1G2</accession>
<feature type="region of interest" description="Disordered" evidence="1">
    <location>
        <begin position="531"/>
        <end position="634"/>
    </location>
</feature>
<feature type="compositionally biased region" description="Basic and acidic residues" evidence="1">
    <location>
        <begin position="222"/>
        <end position="239"/>
    </location>
</feature>
<feature type="region of interest" description="Disordered" evidence="1">
    <location>
        <begin position="1"/>
        <end position="73"/>
    </location>
</feature>
<feature type="compositionally biased region" description="Basic and acidic residues" evidence="1">
    <location>
        <begin position="180"/>
        <end position="200"/>
    </location>
</feature>
<evidence type="ECO:0000256" key="1">
    <source>
        <dbReference type="SAM" id="MobiDB-lite"/>
    </source>
</evidence>
<organism evidence="2 3">
    <name type="scientific">Podospora didyma</name>
    <dbReference type="NCBI Taxonomy" id="330526"/>
    <lineage>
        <taxon>Eukaryota</taxon>
        <taxon>Fungi</taxon>
        <taxon>Dikarya</taxon>
        <taxon>Ascomycota</taxon>
        <taxon>Pezizomycotina</taxon>
        <taxon>Sordariomycetes</taxon>
        <taxon>Sordariomycetidae</taxon>
        <taxon>Sordariales</taxon>
        <taxon>Podosporaceae</taxon>
        <taxon>Podospora</taxon>
    </lineage>
</organism>
<reference evidence="2" key="1">
    <citation type="journal article" date="2023" name="Mol. Phylogenet. Evol.">
        <title>Genome-scale phylogeny and comparative genomics of the fungal order Sordariales.</title>
        <authorList>
            <person name="Hensen N."/>
            <person name="Bonometti L."/>
            <person name="Westerberg I."/>
            <person name="Brannstrom I.O."/>
            <person name="Guillou S."/>
            <person name="Cros-Aarteil S."/>
            <person name="Calhoun S."/>
            <person name="Haridas S."/>
            <person name="Kuo A."/>
            <person name="Mondo S."/>
            <person name="Pangilinan J."/>
            <person name="Riley R."/>
            <person name="LaButti K."/>
            <person name="Andreopoulos B."/>
            <person name="Lipzen A."/>
            <person name="Chen C."/>
            <person name="Yan M."/>
            <person name="Daum C."/>
            <person name="Ng V."/>
            <person name="Clum A."/>
            <person name="Steindorff A."/>
            <person name="Ohm R.A."/>
            <person name="Martin F."/>
            <person name="Silar P."/>
            <person name="Natvig D.O."/>
            <person name="Lalanne C."/>
            <person name="Gautier V."/>
            <person name="Ament-Velasquez S.L."/>
            <person name="Kruys A."/>
            <person name="Hutchinson M.I."/>
            <person name="Powell A.J."/>
            <person name="Barry K."/>
            <person name="Miller A.N."/>
            <person name="Grigoriev I.V."/>
            <person name="Debuchy R."/>
            <person name="Gladieux P."/>
            <person name="Hiltunen Thoren M."/>
            <person name="Johannesson H."/>
        </authorList>
    </citation>
    <scope>NUCLEOTIDE SEQUENCE</scope>
    <source>
        <strain evidence="2">CBS 232.78</strain>
    </source>
</reference>
<feature type="compositionally biased region" description="Basic and acidic residues" evidence="1">
    <location>
        <begin position="33"/>
        <end position="73"/>
    </location>
</feature>
<feature type="compositionally biased region" description="Basic and acidic residues" evidence="1">
    <location>
        <begin position="491"/>
        <end position="511"/>
    </location>
</feature>
<dbReference type="AlphaFoldDB" id="A0AAE0K1G2"/>
<feature type="compositionally biased region" description="Polar residues" evidence="1">
    <location>
        <begin position="1"/>
        <end position="21"/>
    </location>
</feature>
<feature type="compositionally biased region" description="Polar residues" evidence="1">
    <location>
        <begin position="363"/>
        <end position="372"/>
    </location>
</feature>
<feature type="compositionally biased region" description="Acidic residues" evidence="1">
    <location>
        <begin position="158"/>
        <end position="168"/>
    </location>
</feature>
<gene>
    <name evidence="2" type="ORF">B0H63DRAFT_490052</name>
</gene>
<reference evidence="2" key="2">
    <citation type="submission" date="2023-06" db="EMBL/GenBank/DDBJ databases">
        <authorList>
            <consortium name="Lawrence Berkeley National Laboratory"/>
            <person name="Haridas S."/>
            <person name="Hensen N."/>
            <person name="Bonometti L."/>
            <person name="Westerberg I."/>
            <person name="Brannstrom I.O."/>
            <person name="Guillou S."/>
            <person name="Cros-Aarteil S."/>
            <person name="Calhoun S."/>
            <person name="Kuo A."/>
            <person name="Mondo S."/>
            <person name="Pangilinan J."/>
            <person name="Riley R."/>
            <person name="LaButti K."/>
            <person name="Andreopoulos B."/>
            <person name="Lipzen A."/>
            <person name="Chen C."/>
            <person name="Yanf M."/>
            <person name="Daum C."/>
            <person name="Ng V."/>
            <person name="Clum A."/>
            <person name="Steindorff A."/>
            <person name="Ohm R."/>
            <person name="Martin F."/>
            <person name="Silar P."/>
            <person name="Natvig D."/>
            <person name="Lalanne C."/>
            <person name="Gautier V."/>
            <person name="Ament-velasquez S.L."/>
            <person name="Kruys A."/>
            <person name="Hutchinson M.I."/>
            <person name="Powell A.J."/>
            <person name="Barry K."/>
            <person name="Miller A.N."/>
            <person name="Grigoriev I.V."/>
            <person name="Debuchy R."/>
            <person name="Gladieux P."/>
            <person name="Thoren M.H."/>
            <person name="Johannesson H."/>
        </authorList>
    </citation>
    <scope>NUCLEOTIDE SEQUENCE</scope>
    <source>
        <strain evidence="2">CBS 232.78</strain>
    </source>
</reference>
<feature type="compositionally biased region" description="Basic and acidic residues" evidence="1">
    <location>
        <begin position="373"/>
        <end position="421"/>
    </location>
</feature>
<keyword evidence="3" id="KW-1185">Reference proteome</keyword>
<proteinExistence type="predicted"/>
<feature type="compositionally biased region" description="Basic and acidic residues" evidence="1">
    <location>
        <begin position="303"/>
        <end position="334"/>
    </location>
</feature>
<protein>
    <submittedName>
        <fullName evidence="2">Uncharacterized protein</fullName>
    </submittedName>
</protein>
<name>A0AAE0K1G2_9PEZI</name>
<feature type="compositionally biased region" description="Basic residues" evidence="1">
    <location>
        <begin position="472"/>
        <end position="490"/>
    </location>
</feature>